<organism evidence="3">
    <name type="scientific">hydrocarbon metagenome</name>
    <dbReference type="NCBI Taxonomy" id="938273"/>
    <lineage>
        <taxon>unclassified sequences</taxon>
        <taxon>metagenomes</taxon>
        <taxon>ecological metagenomes</taxon>
    </lineage>
</organism>
<keyword evidence="1" id="KW-1133">Transmembrane helix</keyword>
<feature type="transmembrane region" description="Helical" evidence="1">
    <location>
        <begin position="116"/>
        <end position="137"/>
    </location>
</feature>
<keyword evidence="1" id="KW-0812">Transmembrane</keyword>
<dbReference type="EMBL" id="LNQE01001919">
    <property type="protein sequence ID" value="KUG02431.1"/>
    <property type="molecule type" value="Genomic_DNA"/>
</dbReference>
<proteinExistence type="predicted"/>
<dbReference type="AlphaFoldDB" id="A0A0W8E172"/>
<protein>
    <submittedName>
        <fullName evidence="3">Nucleoside binding-domain containing protein yvod</fullName>
    </submittedName>
</protein>
<gene>
    <name evidence="3" type="ORF">ASZ90_020180</name>
</gene>
<dbReference type="InterPro" id="IPR011642">
    <property type="entry name" value="Gate_dom"/>
</dbReference>
<evidence type="ECO:0000256" key="1">
    <source>
        <dbReference type="SAM" id="Phobius"/>
    </source>
</evidence>
<comment type="caution">
    <text evidence="3">The sequence shown here is derived from an EMBL/GenBank/DDBJ whole genome shotgun (WGS) entry which is preliminary data.</text>
</comment>
<feature type="transmembrane region" description="Helical" evidence="1">
    <location>
        <begin position="60"/>
        <end position="84"/>
    </location>
</feature>
<sequence>MIEIVRRGAKKGLSLTWELVIKMVLPVYIIVSLLNYTPVIPWLSGSLSPFMSFLGLPGEAALPLVLGAMVSFYAGVGAVVPLGLGPRELTIVAAMLLLAHDLPVEAAVSKKSGSKIAWLIIIRIAAACIFGIGINLLL</sequence>
<reference evidence="3" key="1">
    <citation type="journal article" date="2015" name="Proc. Natl. Acad. Sci. U.S.A.">
        <title>Networks of energetic and metabolic interactions define dynamics in microbial communities.</title>
        <authorList>
            <person name="Embree M."/>
            <person name="Liu J.K."/>
            <person name="Al-Bassam M.M."/>
            <person name="Zengler K."/>
        </authorList>
    </citation>
    <scope>NUCLEOTIDE SEQUENCE</scope>
</reference>
<evidence type="ECO:0000313" key="3">
    <source>
        <dbReference type="EMBL" id="KUG02431.1"/>
    </source>
</evidence>
<accession>A0A0W8E172</accession>
<keyword evidence="1" id="KW-0472">Membrane</keyword>
<dbReference type="Pfam" id="PF07670">
    <property type="entry name" value="Gate"/>
    <property type="match status" value="1"/>
</dbReference>
<name>A0A0W8E172_9ZZZZ</name>
<evidence type="ECO:0000259" key="2">
    <source>
        <dbReference type="Pfam" id="PF07670"/>
    </source>
</evidence>
<feature type="domain" description="Nucleoside transporter/FeoB GTPase Gate" evidence="2">
    <location>
        <begin position="20"/>
        <end position="97"/>
    </location>
</feature>
<feature type="transmembrane region" description="Helical" evidence="1">
    <location>
        <begin position="20"/>
        <end position="40"/>
    </location>
</feature>